<evidence type="ECO:0000313" key="1">
    <source>
        <dbReference type="EMBL" id="AFM71462.1"/>
    </source>
</evidence>
<dbReference type="KEGG" id="ehr:EHR_12995"/>
<keyword evidence="2" id="KW-1185">Reference proteome</keyword>
<reference evidence="1 2" key="1">
    <citation type="journal article" date="2012" name="J. Bacteriol.">
        <title>Genome sequence of Enterococcus hirae (Streptococcus faecalis) ATCC 9790, a model organism for the study of ion transport, bioenergetics, and copper homeostasis.</title>
        <authorList>
            <person name="Gaechter T."/>
            <person name="Wunderlin C."/>
            <person name="Schmidheini T."/>
            <person name="Solioz M."/>
        </authorList>
    </citation>
    <scope>NUCLEOTIDE SEQUENCE [LARGE SCALE GENOMIC DNA]</scope>
    <source>
        <strain evidence="2">ATCC 9790 / DSM 20160 / JCM 8729 / LMG 6399 / NBRC 3181 / NCIMB 6459 / NCDO 1258 / NCTC 12367 / WDCM 00089 / R</strain>
    </source>
</reference>
<gene>
    <name evidence="1" type="ordered locus">EHR_12995</name>
</gene>
<protein>
    <submittedName>
        <fullName evidence="1">Uncharacterized protein</fullName>
    </submittedName>
</protein>
<dbReference type="PATRIC" id="fig|768486.3.peg.2466"/>
<dbReference type="Proteomes" id="UP000002895">
    <property type="component" value="Chromosome"/>
</dbReference>
<dbReference type="AlphaFoldDB" id="I6T0T1"/>
<organism evidence="1 2">
    <name type="scientific">Enterococcus hirae (strain ATCC 9790 / DSM 20160 / JCM 8729 / LMG 6399 / NBRC 3181 / NCIMB 6459 / NCDO 1258 / NCTC 12367 / WDCM 00089 / R)</name>
    <dbReference type="NCBI Taxonomy" id="768486"/>
    <lineage>
        <taxon>Bacteria</taxon>
        <taxon>Bacillati</taxon>
        <taxon>Bacillota</taxon>
        <taxon>Bacilli</taxon>
        <taxon>Lactobacillales</taxon>
        <taxon>Enterococcaceae</taxon>
        <taxon>Enterococcus</taxon>
    </lineage>
</organism>
<dbReference type="EMBL" id="CP003504">
    <property type="protein sequence ID" value="AFM71462.1"/>
    <property type="molecule type" value="Genomic_DNA"/>
</dbReference>
<name>I6T0T1_ENTHA</name>
<accession>I6T0T1</accession>
<dbReference type="HOGENOM" id="CLU_3215964_0_0_9"/>
<evidence type="ECO:0000313" key="2">
    <source>
        <dbReference type="Proteomes" id="UP000002895"/>
    </source>
</evidence>
<sequence length="44" mass="4857">MLIGSSIHNRCLALLMLAFVPNDENSLTSVSESDNQLSLFFSKI</sequence>
<proteinExistence type="predicted"/>